<dbReference type="OrthoDB" id="8036461at2"/>
<dbReference type="InterPro" id="IPR027417">
    <property type="entry name" value="P-loop_NTPase"/>
</dbReference>
<dbReference type="InterPro" id="IPR003439">
    <property type="entry name" value="ABC_transporter-like_ATP-bd"/>
</dbReference>
<comment type="similarity">
    <text evidence="2">Belongs to the ABC transporter superfamily.</text>
</comment>
<dbReference type="InterPro" id="IPR017871">
    <property type="entry name" value="ABC_transporter-like_CS"/>
</dbReference>
<dbReference type="InterPro" id="IPR003593">
    <property type="entry name" value="AAA+_ATPase"/>
</dbReference>
<keyword evidence="11" id="KW-0378">Hydrolase</keyword>
<dbReference type="GO" id="GO:0005524">
    <property type="term" value="F:ATP binding"/>
    <property type="evidence" value="ECO:0007669"/>
    <property type="project" value="UniProtKB-KW"/>
</dbReference>
<dbReference type="GO" id="GO:0015833">
    <property type="term" value="P:peptide transport"/>
    <property type="evidence" value="ECO:0007669"/>
    <property type="project" value="InterPro"/>
</dbReference>
<dbReference type="Proteomes" id="UP000254978">
    <property type="component" value="Unassembled WGS sequence"/>
</dbReference>
<dbReference type="InterPro" id="IPR013563">
    <property type="entry name" value="Oligopep_ABC_C"/>
</dbReference>
<evidence type="ECO:0000256" key="1">
    <source>
        <dbReference type="ARBA" id="ARBA00004202"/>
    </source>
</evidence>
<keyword evidence="9" id="KW-0472">Membrane</keyword>
<keyword evidence="3" id="KW-0813">Transport</keyword>
<evidence type="ECO:0000256" key="3">
    <source>
        <dbReference type="ARBA" id="ARBA00022448"/>
    </source>
</evidence>
<keyword evidence="7" id="KW-0067">ATP-binding</keyword>
<dbReference type="PANTHER" id="PTHR43297:SF14">
    <property type="entry name" value="ATPASE AAA-TYPE CORE DOMAIN-CONTAINING PROTEIN"/>
    <property type="match status" value="1"/>
</dbReference>
<dbReference type="SMART" id="SM00382">
    <property type="entry name" value="AAA"/>
    <property type="match status" value="1"/>
</dbReference>
<accession>A0A378TBM2</accession>
<protein>
    <submittedName>
        <fullName evidence="11">Oligopeptide/dipeptide ABC transporter ATPase</fullName>
        <ecNumber evidence="11">3.6.3.-</ecNumber>
    </submittedName>
</protein>
<dbReference type="PROSITE" id="PS00211">
    <property type="entry name" value="ABC_TRANSPORTER_1"/>
    <property type="match status" value="1"/>
</dbReference>
<name>A0A378TBM2_9MYCO</name>
<dbReference type="GO" id="GO:0005886">
    <property type="term" value="C:plasma membrane"/>
    <property type="evidence" value="ECO:0007669"/>
    <property type="project" value="UniProtKB-SubCell"/>
</dbReference>
<keyword evidence="6" id="KW-0547">Nucleotide-binding</keyword>
<evidence type="ECO:0000256" key="4">
    <source>
        <dbReference type="ARBA" id="ARBA00022475"/>
    </source>
</evidence>
<keyword evidence="5" id="KW-0997">Cell inner membrane</keyword>
<reference evidence="11 12" key="1">
    <citation type="submission" date="2018-06" db="EMBL/GenBank/DDBJ databases">
        <authorList>
            <consortium name="Pathogen Informatics"/>
            <person name="Doyle S."/>
        </authorList>
    </citation>
    <scope>NUCLEOTIDE SEQUENCE [LARGE SCALE GENOMIC DNA]</scope>
    <source>
        <strain evidence="11 12">NCTC10821</strain>
    </source>
</reference>
<gene>
    <name evidence="11" type="primary">gsiA_5</name>
    <name evidence="11" type="ORF">NCTC10821_01742</name>
</gene>
<dbReference type="EC" id="3.6.3.-" evidence="11"/>
<dbReference type="Pfam" id="PF08352">
    <property type="entry name" value="oligo_HPY"/>
    <property type="match status" value="1"/>
</dbReference>
<dbReference type="PROSITE" id="PS50893">
    <property type="entry name" value="ABC_TRANSPORTER_2"/>
    <property type="match status" value="1"/>
</dbReference>
<evidence type="ECO:0000313" key="11">
    <source>
        <dbReference type="EMBL" id="STZ58232.1"/>
    </source>
</evidence>
<keyword evidence="8" id="KW-1278">Translocase</keyword>
<evidence type="ECO:0000256" key="7">
    <source>
        <dbReference type="ARBA" id="ARBA00022840"/>
    </source>
</evidence>
<keyword evidence="12" id="KW-1185">Reference proteome</keyword>
<keyword evidence="4" id="KW-1003">Cell membrane</keyword>
<dbReference type="FunFam" id="3.40.50.300:FF:000016">
    <property type="entry name" value="Oligopeptide ABC transporter ATP-binding component"/>
    <property type="match status" value="1"/>
</dbReference>
<sequence length="308" mass="33657">MTAGTPALSVDDLRITFQTEKGEVEAVRGVSFTLAQGESLALLGESGSGKTVTGRSLLGLVDHPGRVSGSIRYQGEQIVGRSEEQLRQVRGVGMSMVFQDSLDSLNPVFSVGAQLTEILRVRRGASRQEARAEALRLMDAVGIPDPENRIRDYPHQFSGGMRQRICIAMAIALNPRLLIADEPTTALDVTVQAGILKLLRQLQKERLMSLIFVTHDLAVARLVADSVLVMYRGEIVERGVLEQVFAAPRHPYTKALLAAHPARARRWQDLRSLADDEIQQMPPSETDAVLTPAAAETILEQGAVHDPR</sequence>
<comment type="subcellular location">
    <subcellularLocation>
        <location evidence="1">Cell membrane</location>
        <topology evidence="1">Peripheral membrane protein</topology>
    </subcellularLocation>
</comment>
<feature type="domain" description="ABC transporter" evidence="10">
    <location>
        <begin position="8"/>
        <end position="257"/>
    </location>
</feature>
<dbReference type="RefSeq" id="WP_115278162.1">
    <property type="nucleotide sequence ID" value="NZ_AP022600.1"/>
</dbReference>
<evidence type="ECO:0000256" key="6">
    <source>
        <dbReference type="ARBA" id="ARBA00022741"/>
    </source>
</evidence>
<proteinExistence type="inferred from homology"/>
<dbReference type="CDD" id="cd03257">
    <property type="entry name" value="ABC_NikE_OppD_transporters"/>
    <property type="match status" value="1"/>
</dbReference>
<evidence type="ECO:0000256" key="9">
    <source>
        <dbReference type="ARBA" id="ARBA00023136"/>
    </source>
</evidence>
<organism evidence="11 12">
    <name type="scientific">Mycolicibacterium tokaiense</name>
    <dbReference type="NCBI Taxonomy" id="39695"/>
    <lineage>
        <taxon>Bacteria</taxon>
        <taxon>Bacillati</taxon>
        <taxon>Actinomycetota</taxon>
        <taxon>Actinomycetes</taxon>
        <taxon>Mycobacteriales</taxon>
        <taxon>Mycobacteriaceae</taxon>
        <taxon>Mycolicibacterium</taxon>
    </lineage>
</organism>
<dbReference type="EMBL" id="UGQT01000001">
    <property type="protein sequence ID" value="STZ58232.1"/>
    <property type="molecule type" value="Genomic_DNA"/>
</dbReference>
<evidence type="ECO:0000259" key="10">
    <source>
        <dbReference type="PROSITE" id="PS50893"/>
    </source>
</evidence>
<evidence type="ECO:0000256" key="8">
    <source>
        <dbReference type="ARBA" id="ARBA00022967"/>
    </source>
</evidence>
<dbReference type="InterPro" id="IPR050388">
    <property type="entry name" value="ABC_Ni/Peptide_Import"/>
</dbReference>
<dbReference type="PANTHER" id="PTHR43297">
    <property type="entry name" value="OLIGOPEPTIDE TRANSPORT ATP-BINDING PROTEIN APPD"/>
    <property type="match status" value="1"/>
</dbReference>
<dbReference type="SUPFAM" id="SSF52540">
    <property type="entry name" value="P-loop containing nucleoside triphosphate hydrolases"/>
    <property type="match status" value="1"/>
</dbReference>
<dbReference type="Pfam" id="PF00005">
    <property type="entry name" value="ABC_tran"/>
    <property type="match status" value="1"/>
</dbReference>
<evidence type="ECO:0000256" key="5">
    <source>
        <dbReference type="ARBA" id="ARBA00022519"/>
    </source>
</evidence>
<evidence type="ECO:0000313" key="12">
    <source>
        <dbReference type="Proteomes" id="UP000254978"/>
    </source>
</evidence>
<dbReference type="Gene3D" id="3.40.50.300">
    <property type="entry name" value="P-loop containing nucleotide triphosphate hydrolases"/>
    <property type="match status" value="1"/>
</dbReference>
<dbReference type="GO" id="GO:0016887">
    <property type="term" value="F:ATP hydrolysis activity"/>
    <property type="evidence" value="ECO:0007669"/>
    <property type="project" value="InterPro"/>
</dbReference>
<evidence type="ECO:0000256" key="2">
    <source>
        <dbReference type="ARBA" id="ARBA00005417"/>
    </source>
</evidence>
<dbReference type="AlphaFoldDB" id="A0A378TBM2"/>